<organism evidence="3 4">
    <name type="scientific">Leucobacter luti</name>
    <dbReference type="NCBI Taxonomy" id="340320"/>
    <lineage>
        <taxon>Bacteria</taxon>
        <taxon>Bacillati</taxon>
        <taxon>Actinomycetota</taxon>
        <taxon>Actinomycetes</taxon>
        <taxon>Micrococcales</taxon>
        <taxon>Microbacteriaceae</taxon>
        <taxon>Leucobacter</taxon>
    </lineage>
</organism>
<keyword evidence="1" id="KW-0560">Oxidoreductase</keyword>
<keyword evidence="4" id="KW-1185">Reference proteome</keyword>
<protein>
    <submittedName>
        <fullName evidence="3">NADP-dependent aldehyde dehydrogenase</fullName>
    </submittedName>
</protein>
<dbReference type="Gene3D" id="3.40.309.10">
    <property type="entry name" value="Aldehyde Dehydrogenase, Chain A, domain 2"/>
    <property type="match status" value="1"/>
</dbReference>
<dbReference type="InterPro" id="IPR016162">
    <property type="entry name" value="Ald_DH_N"/>
</dbReference>
<dbReference type="OrthoDB" id="9770537at2"/>
<feature type="domain" description="Aldehyde dehydrogenase" evidence="2">
    <location>
        <begin position="30"/>
        <end position="478"/>
    </location>
</feature>
<dbReference type="SUPFAM" id="SSF53720">
    <property type="entry name" value="ALDH-like"/>
    <property type="match status" value="1"/>
</dbReference>
<evidence type="ECO:0000313" key="3">
    <source>
        <dbReference type="EMBL" id="RZT66876.1"/>
    </source>
</evidence>
<dbReference type="EMBL" id="SHKI01000003">
    <property type="protein sequence ID" value="RZT66876.1"/>
    <property type="molecule type" value="Genomic_DNA"/>
</dbReference>
<gene>
    <name evidence="3" type="ORF">EV139_1003</name>
</gene>
<dbReference type="PANTHER" id="PTHR43353:SF3">
    <property type="entry name" value="ALDEHYDE DEHYDROGENASE-RELATED"/>
    <property type="match status" value="1"/>
</dbReference>
<dbReference type="CDD" id="cd07129">
    <property type="entry name" value="ALDH_KGSADH"/>
    <property type="match status" value="1"/>
</dbReference>
<evidence type="ECO:0000313" key="4">
    <source>
        <dbReference type="Proteomes" id="UP000291832"/>
    </source>
</evidence>
<evidence type="ECO:0000256" key="1">
    <source>
        <dbReference type="ARBA" id="ARBA00023002"/>
    </source>
</evidence>
<dbReference type="InterPro" id="IPR015590">
    <property type="entry name" value="Aldehyde_DH_dom"/>
</dbReference>
<sequence>MTAPRTLPQPPAVTGCSLIAGALVVGDAGEHRSTNPADGTPIEPAFGLVGAAEVERAAAAALACFDDYRARSDEDRALFLEAVAAELEAMRPQLVERATAETGLPSARIENEIGRASGQFRLFAREVRLGAFHGLRRDSALPERTPAPRSEIEMRKIPLGPVAVFGASNFPLAFSTAGGDTASALAAGCPVIVKGHSAHAGTAELAGQAISRAAERTGMPAGVCSVLFGSGAVVGQLLAAHPAIAAIGFTGSQAAGTALMATAAARPRPVPVYAEMSSINPVVLTRDALRERCVAEAAGLVGSLTLGSGQFCTNPGLVFVEESPESTAFRSEIASAIEATTGQTMLTAGIRAAFDAGVERMEAAGATRLAAGAPGPGPNAPGPLVLLTDAETFVAASAMHEEVFGAAALLVTYRDTAELHAALDALGGQLTATVRMTNSAADLEFARALLPRLERLAGRIIINEWPTGVEVIDSMVHGGPFPATSDSRTTSVGTLAIERFLRPVAYQNLPAGLQPAPFVDRVLPGRVDGELHGS</sequence>
<dbReference type="PROSITE" id="PS51257">
    <property type="entry name" value="PROKAR_LIPOPROTEIN"/>
    <property type="match status" value="1"/>
</dbReference>
<dbReference type="RefSeq" id="WP_130453210.1">
    <property type="nucleotide sequence ID" value="NZ_QYAG01000001.1"/>
</dbReference>
<dbReference type="Proteomes" id="UP000291832">
    <property type="component" value="Unassembled WGS sequence"/>
</dbReference>
<dbReference type="InterPro" id="IPR050740">
    <property type="entry name" value="Aldehyde_DH_Superfamily"/>
</dbReference>
<dbReference type="InterPro" id="IPR016161">
    <property type="entry name" value="Ald_DH/histidinol_DH"/>
</dbReference>
<dbReference type="AlphaFoldDB" id="A0A4Q7U0H0"/>
<dbReference type="GO" id="GO:0016620">
    <property type="term" value="F:oxidoreductase activity, acting on the aldehyde or oxo group of donors, NAD or NADP as acceptor"/>
    <property type="evidence" value="ECO:0007669"/>
    <property type="project" value="InterPro"/>
</dbReference>
<proteinExistence type="predicted"/>
<dbReference type="InterPro" id="IPR016163">
    <property type="entry name" value="Ald_DH_C"/>
</dbReference>
<dbReference type="Pfam" id="PF00171">
    <property type="entry name" value="Aldedh"/>
    <property type="match status" value="1"/>
</dbReference>
<accession>A0A4Q7U0H0</accession>
<dbReference type="Gene3D" id="3.40.605.10">
    <property type="entry name" value="Aldehyde Dehydrogenase, Chain A, domain 1"/>
    <property type="match status" value="1"/>
</dbReference>
<reference evidence="3 4" key="1">
    <citation type="journal article" date="2015" name="Stand. Genomic Sci.">
        <title>Genomic Encyclopedia of Bacterial and Archaeal Type Strains, Phase III: the genomes of soil and plant-associated and newly described type strains.</title>
        <authorList>
            <person name="Whitman W.B."/>
            <person name="Woyke T."/>
            <person name="Klenk H.P."/>
            <person name="Zhou Y."/>
            <person name="Lilburn T.G."/>
            <person name="Beck B.J."/>
            <person name="De Vos P."/>
            <person name="Vandamme P."/>
            <person name="Eisen J.A."/>
            <person name="Garrity G."/>
            <person name="Hugenholtz P."/>
            <person name="Kyrpides N.C."/>
        </authorList>
    </citation>
    <scope>NUCLEOTIDE SEQUENCE [LARGE SCALE GENOMIC DNA]</scope>
    <source>
        <strain evidence="3 4">RF6</strain>
    </source>
</reference>
<dbReference type="PANTHER" id="PTHR43353">
    <property type="entry name" value="SUCCINATE-SEMIALDEHYDE DEHYDROGENASE, MITOCHONDRIAL"/>
    <property type="match status" value="1"/>
</dbReference>
<comment type="caution">
    <text evidence="3">The sequence shown here is derived from an EMBL/GenBank/DDBJ whole genome shotgun (WGS) entry which is preliminary data.</text>
</comment>
<evidence type="ECO:0000259" key="2">
    <source>
        <dbReference type="Pfam" id="PF00171"/>
    </source>
</evidence>
<name>A0A4Q7U0H0_9MICO</name>
<dbReference type="InterPro" id="IPR044151">
    <property type="entry name" value="ALDH_KGSADH"/>
</dbReference>